<reference evidence="1 2" key="1">
    <citation type="journal article" date="2019" name="Int. J. Syst. Evol. Microbiol.">
        <title>The Global Catalogue of Microorganisms (GCM) 10K type strain sequencing project: providing services to taxonomists for standard genome sequencing and annotation.</title>
        <authorList>
            <consortium name="The Broad Institute Genomics Platform"/>
            <consortium name="The Broad Institute Genome Sequencing Center for Infectious Disease"/>
            <person name="Wu L."/>
            <person name="Ma J."/>
        </authorList>
    </citation>
    <scope>NUCLEOTIDE SEQUENCE [LARGE SCALE GENOMIC DNA]</scope>
    <source>
        <strain evidence="1 2">JCM 13250</strain>
    </source>
</reference>
<evidence type="ECO:0000313" key="1">
    <source>
        <dbReference type="EMBL" id="GAA1785941.1"/>
    </source>
</evidence>
<keyword evidence="2" id="KW-1185">Reference proteome</keyword>
<dbReference type="RefSeq" id="WP_344125750.1">
    <property type="nucleotide sequence ID" value="NZ_BAAALT010000009.1"/>
</dbReference>
<dbReference type="EMBL" id="BAAALT010000009">
    <property type="protein sequence ID" value="GAA1785941.1"/>
    <property type="molecule type" value="Genomic_DNA"/>
</dbReference>
<sequence>MAGDGLGLVGLTEMVGPIEDVAVGLPDAPDVGGADDGFTDVGGADVGGADVGSTVVGGAAVMVAGGAVVIGTSGLADHVVGPAVLGRPVVGRAVVGRVEVGGAVAVADGRGLPAGTVTSGLADHDGTALVCVVGGAESSGTPASPETAGVIGDADRFVTDGSTVVEGLTVLDGSIVYDGDIPDDGMTGVVRGTPPVTEKGDSNVGTMRAYACCPDVPMVVVAA</sequence>
<dbReference type="Proteomes" id="UP001500218">
    <property type="component" value="Unassembled WGS sequence"/>
</dbReference>
<evidence type="ECO:0000313" key="2">
    <source>
        <dbReference type="Proteomes" id="UP001500218"/>
    </source>
</evidence>
<protein>
    <submittedName>
        <fullName evidence="1">Uncharacterized protein</fullName>
    </submittedName>
</protein>
<organism evidence="1 2">
    <name type="scientific">Luedemannella flava</name>
    <dbReference type="NCBI Taxonomy" id="349316"/>
    <lineage>
        <taxon>Bacteria</taxon>
        <taxon>Bacillati</taxon>
        <taxon>Actinomycetota</taxon>
        <taxon>Actinomycetes</taxon>
        <taxon>Micromonosporales</taxon>
        <taxon>Micromonosporaceae</taxon>
        <taxon>Luedemannella</taxon>
    </lineage>
</organism>
<gene>
    <name evidence="1" type="ORF">GCM10009682_05000</name>
</gene>
<proteinExistence type="predicted"/>
<accession>A0ABN2LEG5</accession>
<comment type="caution">
    <text evidence="1">The sequence shown here is derived from an EMBL/GenBank/DDBJ whole genome shotgun (WGS) entry which is preliminary data.</text>
</comment>
<name>A0ABN2LEG5_9ACTN</name>